<feature type="transmembrane region" description="Helical" evidence="7">
    <location>
        <begin position="338"/>
        <end position="359"/>
    </location>
</feature>
<feature type="domain" description="Major facilitator superfamily (MFS) profile" evidence="8">
    <location>
        <begin position="1"/>
        <end position="391"/>
    </location>
</feature>
<keyword evidence="10" id="KW-1185">Reference proteome</keyword>
<keyword evidence="4 7" id="KW-0812">Transmembrane</keyword>
<evidence type="ECO:0000313" key="10">
    <source>
        <dbReference type="Proteomes" id="UP000033772"/>
    </source>
</evidence>
<reference evidence="9" key="1">
    <citation type="submission" date="2016-10" db="EMBL/GenBank/DDBJ databases">
        <title>Draft Genome Sequence of Nocardioides luteus Strain BAFB, an Alkane-Degrading Bacterium Isolated from JP-7 Polluted Soil.</title>
        <authorList>
            <person name="Brown L."/>
            <person name="Ruiz O.N."/>
            <person name="Gunasekera T."/>
        </authorList>
    </citation>
    <scope>NUCLEOTIDE SEQUENCE [LARGE SCALE GENOMIC DNA]</scope>
    <source>
        <strain evidence="9">BAFB</strain>
    </source>
</reference>
<dbReference type="SUPFAM" id="SSF103473">
    <property type="entry name" value="MFS general substrate transporter"/>
    <property type="match status" value="1"/>
</dbReference>
<name>A0A1J4N6I5_9ACTN</name>
<dbReference type="InterPro" id="IPR020846">
    <property type="entry name" value="MFS_dom"/>
</dbReference>
<dbReference type="InterPro" id="IPR036259">
    <property type="entry name" value="MFS_trans_sf"/>
</dbReference>
<feature type="transmembrane region" description="Helical" evidence="7">
    <location>
        <begin position="280"/>
        <end position="299"/>
    </location>
</feature>
<evidence type="ECO:0000259" key="8">
    <source>
        <dbReference type="PROSITE" id="PS50850"/>
    </source>
</evidence>
<dbReference type="InterPro" id="IPR011701">
    <property type="entry name" value="MFS"/>
</dbReference>
<dbReference type="GO" id="GO:0005886">
    <property type="term" value="C:plasma membrane"/>
    <property type="evidence" value="ECO:0007669"/>
    <property type="project" value="UniProtKB-SubCell"/>
</dbReference>
<feature type="transmembrane region" description="Helical" evidence="7">
    <location>
        <begin position="78"/>
        <end position="96"/>
    </location>
</feature>
<dbReference type="RefSeq" id="WP_071326964.1">
    <property type="nucleotide sequence ID" value="NZ_JZDQ02000010.1"/>
</dbReference>
<dbReference type="Gene3D" id="1.20.1250.20">
    <property type="entry name" value="MFS general substrate transporter like domains"/>
    <property type="match status" value="1"/>
</dbReference>
<comment type="caution">
    <text evidence="9">The sequence shown here is derived from an EMBL/GenBank/DDBJ whole genome shotgun (WGS) entry which is preliminary data.</text>
</comment>
<evidence type="ECO:0000256" key="1">
    <source>
        <dbReference type="ARBA" id="ARBA00004651"/>
    </source>
</evidence>
<dbReference type="PANTHER" id="PTHR23517">
    <property type="entry name" value="RESISTANCE PROTEIN MDTM, PUTATIVE-RELATED-RELATED"/>
    <property type="match status" value="1"/>
</dbReference>
<feature type="transmembrane region" description="Helical" evidence="7">
    <location>
        <begin position="371"/>
        <end position="391"/>
    </location>
</feature>
<dbReference type="AlphaFoldDB" id="A0A1J4N6I5"/>
<dbReference type="InterPro" id="IPR050171">
    <property type="entry name" value="MFS_Transporters"/>
</dbReference>
<organism evidence="9 10">
    <name type="scientific">Nocardioides luteus</name>
    <dbReference type="NCBI Taxonomy" id="1844"/>
    <lineage>
        <taxon>Bacteria</taxon>
        <taxon>Bacillati</taxon>
        <taxon>Actinomycetota</taxon>
        <taxon>Actinomycetes</taxon>
        <taxon>Propionibacteriales</taxon>
        <taxon>Nocardioidaceae</taxon>
        <taxon>Nocardioides</taxon>
    </lineage>
</organism>
<evidence type="ECO:0000256" key="3">
    <source>
        <dbReference type="ARBA" id="ARBA00022475"/>
    </source>
</evidence>
<feature type="transmembrane region" description="Helical" evidence="7">
    <location>
        <begin position="305"/>
        <end position="326"/>
    </location>
</feature>
<evidence type="ECO:0000256" key="7">
    <source>
        <dbReference type="SAM" id="Phobius"/>
    </source>
</evidence>
<dbReference type="STRING" id="1844.UG56_008625"/>
<dbReference type="EMBL" id="JZDQ02000010">
    <property type="protein sequence ID" value="OIJ27122.1"/>
    <property type="molecule type" value="Genomic_DNA"/>
</dbReference>
<comment type="subcellular location">
    <subcellularLocation>
        <location evidence="1">Cell membrane</location>
        <topology evidence="1">Multi-pass membrane protein</topology>
    </subcellularLocation>
</comment>
<dbReference type="PROSITE" id="PS50850">
    <property type="entry name" value="MFS"/>
    <property type="match status" value="1"/>
</dbReference>
<protein>
    <recommendedName>
        <fullName evidence="8">Major facilitator superfamily (MFS) profile domain-containing protein</fullName>
    </recommendedName>
</protein>
<dbReference type="Pfam" id="PF07690">
    <property type="entry name" value="MFS_1"/>
    <property type="match status" value="1"/>
</dbReference>
<evidence type="ECO:0000313" key="9">
    <source>
        <dbReference type="EMBL" id="OIJ27122.1"/>
    </source>
</evidence>
<dbReference type="GO" id="GO:0022857">
    <property type="term" value="F:transmembrane transporter activity"/>
    <property type="evidence" value="ECO:0007669"/>
    <property type="project" value="InterPro"/>
</dbReference>
<proteinExistence type="predicted"/>
<accession>A0A1J4N6I5</accession>
<feature type="transmembrane region" description="Helical" evidence="7">
    <location>
        <begin position="42"/>
        <end position="66"/>
    </location>
</feature>
<evidence type="ECO:0000256" key="5">
    <source>
        <dbReference type="ARBA" id="ARBA00022989"/>
    </source>
</evidence>
<feature type="transmembrane region" description="Helical" evidence="7">
    <location>
        <begin position="108"/>
        <end position="126"/>
    </location>
</feature>
<feature type="transmembrane region" description="Helical" evidence="7">
    <location>
        <begin position="247"/>
        <end position="268"/>
    </location>
</feature>
<gene>
    <name evidence="9" type="ORF">UG56_008625</name>
</gene>
<evidence type="ECO:0000256" key="4">
    <source>
        <dbReference type="ARBA" id="ARBA00022692"/>
    </source>
</evidence>
<keyword evidence="3" id="KW-1003">Cell membrane</keyword>
<feature type="transmembrane region" description="Helical" evidence="7">
    <location>
        <begin position="213"/>
        <end position="235"/>
    </location>
</feature>
<keyword evidence="6 7" id="KW-0472">Membrane</keyword>
<dbReference type="Proteomes" id="UP000033772">
    <property type="component" value="Unassembled WGS sequence"/>
</dbReference>
<keyword evidence="5 7" id="KW-1133">Transmembrane helix</keyword>
<dbReference type="OrthoDB" id="5242249at2"/>
<feature type="transmembrane region" description="Helical" evidence="7">
    <location>
        <begin position="138"/>
        <end position="159"/>
    </location>
</feature>
<evidence type="ECO:0000256" key="6">
    <source>
        <dbReference type="ARBA" id="ARBA00023136"/>
    </source>
</evidence>
<sequence length="412" mass="42084">MTTSASPAAGSDRVLVAAALVAAGWGANQFTPLSVVYRLEAGWSTMAVVLVFTTYLAGLVPALLLGCRAADRFGHRRVIRLALAVTTAGSLLLVLAETSHAAVFVSRLVTGIAAGLIVSAGAAWLRALSPGDDRGARFAVYATGAGFACGPLVAGTLAAWLPAPSVVPCLVHGGFALLVLALTARIPEMCAIPGPPPAAPPRDRWSAITHPRFVGIVLPASPAIFAAVTVSYVVLPPFVLDRVRGHAPLFSGLVAAVTLLVGLAVQPLAARIDRPGSARATLVAMATVVVGLLLGALAIEEVSPLLVLAAAVFLGAGYGLTLESGLAEIGRLAPPGALPTVSALFQGVAHSGFLAPLLLAVMARSASYPELLGGLALIGSVLLIWAAVHAARHAHHEPFRPDPTPQELTWDE</sequence>
<keyword evidence="2" id="KW-0813">Transport</keyword>
<evidence type="ECO:0000256" key="2">
    <source>
        <dbReference type="ARBA" id="ARBA00022448"/>
    </source>
</evidence>